<feature type="coiled-coil region" evidence="1">
    <location>
        <begin position="150"/>
        <end position="191"/>
    </location>
</feature>
<feature type="coiled-coil region" evidence="1">
    <location>
        <begin position="51"/>
        <end position="107"/>
    </location>
</feature>
<accession>A0A1Y6LER4</accession>
<dbReference type="AlphaFoldDB" id="A0A1Y6LER4"/>
<gene>
    <name evidence="3" type="ORF">ZT1A5_G4512</name>
</gene>
<evidence type="ECO:0000256" key="1">
    <source>
        <dbReference type="SAM" id="Coils"/>
    </source>
</evidence>
<name>A0A1Y6LER4_ZYMTR</name>
<sequence length="230" mass="26133">MCSVNKPNTGSQLRRDCGKQSTTASKNGTSTGSRKRKAFPASDEELLIDENKRAKVRAEQTSAELDDFREKKFKEVEDLNASVTEENAALTQRISELQNDKAVAECEKEKWMVYGKSWKGKAQEWEAYGLSQEVEVARLNGKDTRAQLDIDALGKRYDELEATKTVLSNRNVVLEELVEEYRKDLAESKLRQARISRARGERLTKVDTRLAQAEGYYRRAVTPVSDDDVY</sequence>
<evidence type="ECO:0000313" key="4">
    <source>
        <dbReference type="Proteomes" id="UP000215453"/>
    </source>
</evidence>
<dbReference type="EMBL" id="LT882678">
    <property type="protein sequence ID" value="SMY23072.1"/>
    <property type="molecule type" value="Genomic_DNA"/>
</dbReference>
<feature type="region of interest" description="Disordered" evidence="2">
    <location>
        <begin position="1"/>
        <end position="42"/>
    </location>
</feature>
<keyword evidence="1" id="KW-0175">Coiled coil</keyword>
<reference evidence="3 4" key="1">
    <citation type="submission" date="2016-10" db="EMBL/GenBank/DDBJ databases">
        <authorList>
            <person name="Varghese N."/>
        </authorList>
    </citation>
    <scope>NUCLEOTIDE SEQUENCE [LARGE SCALE GENOMIC DNA]</scope>
</reference>
<feature type="compositionally biased region" description="Polar residues" evidence="2">
    <location>
        <begin position="19"/>
        <end position="32"/>
    </location>
</feature>
<dbReference type="Proteomes" id="UP000215453">
    <property type="component" value="Chromosome 3"/>
</dbReference>
<feature type="compositionally biased region" description="Polar residues" evidence="2">
    <location>
        <begin position="1"/>
        <end position="12"/>
    </location>
</feature>
<organism evidence="3 4">
    <name type="scientific">Zymoseptoria tritici ST99CH_1A5</name>
    <dbReference type="NCBI Taxonomy" id="1276529"/>
    <lineage>
        <taxon>Eukaryota</taxon>
        <taxon>Fungi</taxon>
        <taxon>Dikarya</taxon>
        <taxon>Ascomycota</taxon>
        <taxon>Pezizomycotina</taxon>
        <taxon>Dothideomycetes</taxon>
        <taxon>Dothideomycetidae</taxon>
        <taxon>Mycosphaerellales</taxon>
        <taxon>Mycosphaerellaceae</taxon>
        <taxon>Zymoseptoria</taxon>
    </lineage>
</organism>
<evidence type="ECO:0000313" key="3">
    <source>
        <dbReference type="EMBL" id="SMY23072.1"/>
    </source>
</evidence>
<proteinExistence type="predicted"/>
<evidence type="ECO:0000256" key="2">
    <source>
        <dbReference type="SAM" id="MobiDB-lite"/>
    </source>
</evidence>
<protein>
    <submittedName>
        <fullName evidence="3">Uncharacterized protein</fullName>
    </submittedName>
</protein>